<dbReference type="SUPFAM" id="SSF141868">
    <property type="entry name" value="EAL domain-like"/>
    <property type="match status" value="1"/>
</dbReference>
<dbReference type="Pfam" id="PF00990">
    <property type="entry name" value="GGDEF"/>
    <property type="match status" value="1"/>
</dbReference>
<dbReference type="FunFam" id="3.30.70.270:FF:000001">
    <property type="entry name" value="Diguanylate cyclase domain protein"/>
    <property type="match status" value="1"/>
</dbReference>
<dbReference type="EMBL" id="PXXU01000022">
    <property type="protein sequence ID" value="PSJ17361.1"/>
    <property type="molecule type" value="Genomic_DNA"/>
</dbReference>
<dbReference type="InterPro" id="IPR035919">
    <property type="entry name" value="EAL_sf"/>
</dbReference>
<dbReference type="InterPro" id="IPR011006">
    <property type="entry name" value="CheY-like_superfamily"/>
</dbReference>
<dbReference type="Pfam" id="PF00563">
    <property type="entry name" value="EAL"/>
    <property type="match status" value="1"/>
</dbReference>
<dbReference type="SUPFAM" id="SSF55073">
    <property type="entry name" value="Nucleotide cyclase"/>
    <property type="match status" value="1"/>
</dbReference>
<dbReference type="CDD" id="cd01948">
    <property type="entry name" value="EAL"/>
    <property type="match status" value="1"/>
</dbReference>
<dbReference type="InterPro" id="IPR000014">
    <property type="entry name" value="PAS"/>
</dbReference>
<dbReference type="SMART" id="SM00052">
    <property type="entry name" value="EAL"/>
    <property type="match status" value="1"/>
</dbReference>
<feature type="coiled-coil region" evidence="3">
    <location>
        <begin position="112"/>
        <end position="139"/>
    </location>
</feature>
<dbReference type="PROSITE" id="PS50883">
    <property type="entry name" value="EAL"/>
    <property type="match status" value="1"/>
</dbReference>
<dbReference type="GO" id="GO:0071732">
    <property type="term" value="P:cellular response to nitric oxide"/>
    <property type="evidence" value="ECO:0007669"/>
    <property type="project" value="UniProtKB-ARBA"/>
</dbReference>
<evidence type="ECO:0000256" key="2">
    <source>
        <dbReference type="PROSITE-ProRule" id="PRU00169"/>
    </source>
</evidence>
<dbReference type="CDD" id="cd01949">
    <property type="entry name" value="GGDEF"/>
    <property type="match status" value="1"/>
</dbReference>
<evidence type="ECO:0000313" key="10">
    <source>
        <dbReference type="Proteomes" id="UP000241912"/>
    </source>
</evidence>
<feature type="modified residue" description="4-aspartylphosphate" evidence="2">
    <location>
        <position position="62"/>
    </location>
</feature>
<dbReference type="InterPro" id="IPR000160">
    <property type="entry name" value="GGDEF_dom"/>
</dbReference>
<dbReference type="InterPro" id="IPR052155">
    <property type="entry name" value="Biofilm_reg_signaling"/>
</dbReference>
<sequence>MSNTQNHVTPLRILLIEDMEDDAQLLIDHLQSEGLMLEWKRVDTESDINMRLQESWDIIVSDFSMPSLIGTRALEIVRQHDPDVPFIFVSGTIGEDTAVKAMKSGAQDYIMKENLNRLLPAIERELREAQARRERHQAEQILRKLSLVVKQATDSVFITDSKGRIEYVNPAFEKLTGYAANEIQGRTPAVLSSGRHDIVFFQKLWRIINCGEIFKGILINRRKNGELFHEEKVITPLKDVQGHITHFVSTGRDITTRMQVEEANARLISILEATPDLVAIFEQEGCLRYLNQTGRRLLGLNFEEDISTYYMQDLVLNDASQRHISQALLVVREYGIWNGETVLRGAGGKGLPVSQVILAHRNTAGSIEYLSTIMRDISDRKHFEAELWHQANHDRLTDLPNRFFLVDRFTSALEYAKRQGEYVALLFLDLDNFKRINDNLGHAAGDFLLQQFAERLKGCFRSNDTVARHGGDEFTIVATDIKNTEDVLRLLQKLHTAFERPIVIGSQNIYVTFSVGIALYPHDGDQIEDLLHHADIAMYWAKSSGPNQYRFYASEMNARGHELLKLEGDLRLALKREEFLLYYQPQLDLRSGRIIGIEGLIRWQHPLRGFVSPVNFIPLLENSGMIIPVGEWVLRQACKAHRIIREAGFDNFRVSINVSAVQFNDEYLYEKINRTLQDEQMPQQALELEITENILIKDPMSAAETLRAIHALGVRIAIDDFGTGYSSLAYLKRLPLNVLKIDQTFVRDLINDQSDAAIAEASISLAHKLGLEVIAEGVETVQQLEFLRTHDCDLVQGYYISKPLPWHELMKFLQTKLLQHE</sequence>
<evidence type="ECO:0000259" key="4">
    <source>
        <dbReference type="PROSITE" id="PS50110"/>
    </source>
</evidence>
<feature type="domain" description="PAS" evidence="5">
    <location>
        <begin position="141"/>
        <end position="187"/>
    </location>
</feature>
<evidence type="ECO:0000259" key="7">
    <source>
        <dbReference type="PROSITE" id="PS50883"/>
    </source>
</evidence>
<comment type="catalytic activity">
    <reaction evidence="1">
        <text>3',3'-c-di-GMP + H2O = 5'-phosphoguanylyl(3'-&gt;5')guanosine + H(+)</text>
        <dbReference type="Rhea" id="RHEA:24902"/>
        <dbReference type="ChEBI" id="CHEBI:15377"/>
        <dbReference type="ChEBI" id="CHEBI:15378"/>
        <dbReference type="ChEBI" id="CHEBI:58754"/>
        <dbReference type="ChEBI" id="CHEBI:58805"/>
        <dbReference type="EC" id="3.1.4.52"/>
    </reaction>
    <physiologicalReaction direction="left-to-right" evidence="1">
        <dbReference type="Rhea" id="RHEA:24903"/>
    </physiologicalReaction>
</comment>
<dbReference type="CDD" id="cd00130">
    <property type="entry name" value="PAS"/>
    <property type="match status" value="1"/>
</dbReference>
<dbReference type="InterPro" id="IPR013656">
    <property type="entry name" value="PAS_4"/>
</dbReference>
<feature type="domain" description="GGDEF" evidence="8">
    <location>
        <begin position="421"/>
        <end position="554"/>
    </location>
</feature>
<keyword evidence="2" id="KW-0597">Phosphoprotein</keyword>
<dbReference type="Pfam" id="PF08448">
    <property type="entry name" value="PAS_4"/>
    <property type="match status" value="1"/>
</dbReference>
<dbReference type="SMART" id="SM00086">
    <property type="entry name" value="PAC"/>
    <property type="match status" value="2"/>
</dbReference>
<dbReference type="InterPro" id="IPR043128">
    <property type="entry name" value="Rev_trsase/Diguanyl_cyclase"/>
</dbReference>
<feature type="domain" description="EAL" evidence="7">
    <location>
        <begin position="563"/>
        <end position="817"/>
    </location>
</feature>
<dbReference type="SMART" id="SM00267">
    <property type="entry name" value="GGDEF"/>
    <property type="match status" value="1"/>
</dbReference>
<dbReference type="GO" id="GO:0000160">
    <property type="term" value="P:phosphorelay signal transduction system"/>
    <property type="evidence" value="ECO:0007669"/>
    <property type="project" value="InterPro"/>
</dbReference>
<protein>
    <submittedName>
        <fullName evidence="9">Two-component system response regulator</fullName>
    </submittedName>
</protein>
<dbReference type="InterPro" id="IPR001789">
    <property type="entry name" value="Sig_transdc_resp-reg_receiver"/>
</dbReference>
<dbReference type="NCBIfam" id="TIGR00229">
    <property type="entry name" value="sensory_box"/>
    <property type="match status" value="2"/>
</dbReference>
<dbReference type="Gene3D" id="3.30.450.20">
    <property type="entry name" value="PAS domain"/>
    <property type="match status" value="2"/>
</dbReference>
<dbReference type="RefSeq" id="WP_106706896.1">
    <property type="nucleotide sequence ID" value="NZ_PXXU01000022.1"/>
</dbReference>
<evidence type="ECO:0000259" key="8">
    <source>
        <dbReference type="PROSITE" id="PS50887"/>
    </source>
</evidence>
<dbReference type="InterPro" id="IPR001633">
    <property type="entry name" value="EAL_dom"/>
</dbReference>
<dbReference type="NCBIfam" id="TIGR00254">
    <property type="entry name" value="GGDEF"/>
    <property type="match status" value="1"/>
</dbReference>
<dbReference type="SUPFAM" id="SSF52172">
    <property type="entry name" value="CheY-like"/>
    <property type="match status" value="1"/>
</dbReference>
<dbReference type="InterPro" id="IPR000700">
    <property type="entry name" value="PAS-assoc_C"/>
</dbReference>
<dbReference type="Gene3D" id="3.40.50.2300">
    <property type="match status" value="1"/>
</dbReference>
<dbReference type="Pfam" id="PF13426">
    <property type="entry name" value="PAS_9"/>
    <property type="match status" value="1"/>
</dbReference>
<dbReference type="Gene3D" id="3.30.70.270">
    <property type="match status" value="1"/>
</dbReference>
<dbReference type="PROSITE" id="PS50112">
    <property type="entry name" value="PAS"/>
    <property type="match status" value="2"/>
</dbReference>
<dbReference type="FunFam" id="3.20.20.450:FF:000001">
    <property type="entry name" value="Cyclic di-GMP phosphodiesterase yahA"/>
    <property type="match status" value="1"/>
</dbReference>
<dbReference type="PANTHER" id="PTHR44757">
    <property type="entry name" value="DIGUANYLATE CYCLASE DGCP"/>
    <property type="match status" value="1"/>
</dbReference>
<dbReference type="GO" id="GO:0071111">
    <property type="term" value="F:cyclic-guanylate-specific phosphodiesterase activity"/>
    <property type="evidence" value="ECO:0007669"/>
    <property type="project" value="UniProtKB-EC"/>
</dbReference>
<dbReference type="InterPro" id="IPR029787">
    <property type="entry name" value="Nucleotide_cyclase"/>
</dbReference>
<feature type="domain" description="PAS" evidence="5">
    <location>
        <begin position="263"/>
        <end position="315"/>
    </location>
</feature>
<proteinExistence type="predicted"/>
<dbReference type="Proteomes" id="UP000241912">
    <property type="component" value="Unassembled WGS sequence"/>
</dbReference>
<evidence type="ECO:0000259" key="6">
    <source>
        <dbReference type="PROSITE" id="PS50113"/>
    </source>
</evidence>
<keyword evidence="10" id="KW-1185">Reference proteome</keyword>
<dbReference type="CDD" id="cd00156">
    <property type="entry name" value="REC"/>
    <property type="match status" value="1"/>
</dbReference>
<dbReference type="SMART" id="SM00448">
    <property type="entry name" value="REC"/>
    <property type="match status" value="1"/>
</dbReference>
<evidence type="ECO:0000259" key="5">
    <source>
        <dbReference type="PROSITE" id="PS50112"/>
    </source>
</evidence>
<dbReference type="Pfam" id="PF00072">
    <property type="entry name" value="Response_reg"/>
    <property type="match status" value="1"/>
</dbReference>
<feature type="domain" description="PAC" evidence="6">
    <location>
        <begin position="212"/>
        <end position="266"/>
    </location>
</feature>
<dbReference type="OrthoDB" id="9813903at2"/>
<accession>A0A2P7NV60</accession>
<evidence type="ECO:0000256" key="1">
    <source>
        <dbReference type="ARBA" id="ARBA00051114"/>
    </source>
</evidence>
<reference evidence="9 10" key="1">
    <citation type="submission" date="2018-03" db="EMBL/GenBank/DDBJ databases">
        <title>Draft genome of Nitrosomonas supralitoralis APG5.</title>
        <authorList>
            <person name="Urakawa H."/>
            <person name="Lopez J.V."/>
        </authorList>
    </citation>
    <scope>NUCLEOTIDE SEQUENCE [LARGE SCALE GENOMIC DNA]</scope>
    <source>
        <strain evidence="9 10">APG5</strain>
    </source>
</reference>
<name>A0A2P7NV60_9PROT</name>
<dbReference type="AlphaFoldDB" id="A0A2P7NV60"/>
<dbReference type="PROSITE" id="PS50887">
    <property type="entry name" value="GGDEF"/>
    <property type="match status" value="1"/>
</dbReference>
<dbReference type="PROSITE" id="PS50110">
    <property type="entry name" value="RESPONSE_REGULATORY"/>
    <property type="match status" value="1"/>
</dbReference>
<dbReference type="Gene3D" id="3.20.20.450">
    <property type="entry name" value="EAL domain"/>
    <property type="match status" value="1"/>
</dbReference>
<dbReference type="InterPro" id="IPR035965">
    <property type="entry name" value="PAS-like_dom_sf"/>
</dbReference>
<gene>
    <name evidence="9" type="ORF">C7H79_08715</name>
</gene>
<comment type="caution">
    <text evidence="9">The sequence shown here is derived from an EMBL/GenBank/DDBJ whole genome shotgun (WGS) entry which is preliminary data.</text>
</comment>
<keyword evidence="3" id="KW-0175">Coiled coil</keyword>
<dbReference type="PROSITE" id="PS50113">
    <property type="entry name" value="PAC"/>
    <property type="match status" value="1"/>
</dbReference>
<dbReference type="SUPFAM" id="SSF55785">
    <property type="entry name" value="PYP-like sensor domain (PAS domain)"/>
    <property type="match status" value="2"/>
</dbReference>
<dbReference type="PANTHER" id="PTHR44757:SF2">
    <property type="entry name" value="BIOFILM ARCHITECTURE MAINTENANCE PROTEIN MBAA"/>
    <property type="match status" value="1"/>
</dbReference>
<dbReference type="InterPro" id="IPR001610">
    <property type="entry name" value="PAC"/>
</dbReference>
<evidence type="ECO:0000256" key="3">
    <source>
        <dbReference type="SAM" id="Coils"/>
    </source>
</evidence>
<organism evidence="9 10">
    <name type="scientific">Nitrosomonas supralitoralis</name>
    <dbReference type="NCBI Taxonomy" id="2116706"/>
    <lineage>
        <taxon>Bacteria</taxon>
        <taxon>Pseudomonadati</taxon>
        <taxon>Pseudomonadota</taxon>
        <taxon>Betaproteobacteria</taxon>
        <taxon>Nitrosomonadales</taxon>
        <taxon>Nitrosomonadaceae</taxon>
        <taxon>Nitrosomonas</taxon>
    </lineage>
</organism>
<dbReference type="SMART" id="SM00091">
    <property type="entry name" value="PAS"/>
    <property type="match status" value="2"/>
</dbReference>
<evidence type="ECO:0000313" key="9">
    <source>
        <dbReference type="EMBL" id="PSJ17361.1"/>
    </source>
</evidence>
<feature type="domain" description="Response regulatory" evidence="4">
    <location>
        <begin position="12"/>
        <end position="127"/>
    </location>
</feature>